<dbReference type="Proteomes" id="UP001566331">
    <property type="component" value="Unassembled WGS sequence"/>
</dbReference>
<keyword evidence="6" id="KW-1185">Reference proteome</keyword>
<evidence type="ECO:0000256" key="3">
    <source>
        <dbReference type="SAM" id="MobiDB-lite"/>
    </source>
</evidence>
<evidence type="ECO:0000256" key="2">
    <source>
        <dbReference type="ARBA" id="ARBA00023136"/>
    </source>
</evidence>
<dbReference type="InterPro" id="IPR008816">
    <property type="entry name" value="Gly_zipper_2TM_dom"/>
</dbReference>
<comment type="subcellular location">
    <subcellularLocation>
        <location evidence="1">Membrane</location>
    </subcellularLocation>
</comment>
<evidence type="ECO:0000259" key="4">
    <source>
        <dbReference type="Pfam" id="PF05433"/>
    </source>
</evidence>
<comment type="caution">
    <text evidence="5">The sequence shown here is derived from an EMBL/GenBank/DDBJ whole genome shotgun (WGS) entry which is preliminary data.</text>
</comment>
<keyword evidence="2" id="KW-0472">Membrane</keyword>
<dbReference type="InterPro" id="IPR051407">
    <property type="entry name" value="Bact_OM_lipoprot/Surf_antigen"/>
</dbReference>
<dbReference type="Pfam" id="PF05433">
    <property type="entry name" value="Rick_17kDa_Anti"/>
    <property type="match status" value="1"/>
</dbReference>
<evidence type="ECO:0000256" key="1">
    <source>
        <dbReference type="ARBA" id="ARBA00004370"/>
    </source>
</evidence>
<dbReference type="PANTHER" id="PTHR35603">
    <property type="match status" value="1"/>
</dbReference>
<feature type="region of interest" description="Disordered" evidence="3">
    <location>
        <begin position="1"/>
        <end position="25"/>
    </location>
</feature>
<reference evidence="5 6" key="1">
    <citation type="submission" date="2024-07" db="EMBL/GenBank/DDBJ databases">
        <title>Luteimonas salilacus sp. nov., isolated from the shore soil of Salt Lake in Tibet of China.</title>
        <authorList>
            <person name="Zhang X."/>
            <person name="Li A."/>
        </authorList>
    </citation>
    <scope>NUCLEOTIDE SEQUENCE [LARGE SCALE GENOMIC DNA]</scope>
    <source>
        <strain evidence="5 6">B3-2-R+30</strain>
    </source>
</reference>
<sequence>MQPAQTAPPAEVYGPEDEGRSFADGSRVVCEDVEVQRNSTDPNRIGGMAAGAVIGGLVGNQVGSGDGRKLATVGGAVAGGAIGRKVQGDRQEATGDRVVETQCRRVRR</sequence>
<organism evidence="5 6">
    <name type="scientific">Luteimonas salinilitoris</name>
    <dbReference type="NCBI Taxonomy" id="3237697"/>
    <lineage>
        <taxon>Bacteria</taxon>
        <taxon>Pseudomonadati</taxon>
        <taxon>Pseudomonadota</taxon>
        <taxon>Gammaproteobacteria</taxon>
        <taxon>Lysobacterales</taxon>
        <taxon>Lysobacteraceae</taxon>
        <taxon>Luteimonas</taxon>
    </lineage>
</organism>
<proteinExistence type="predicted"/>
<evidence type="ECO:0000313" key="6">
    <source>
        <dbReference type="Proteomes" id="UP001566331"/>
    </source>
</evidence>
<name>A0ABV4HNV0_9GAMM</name>
<dbReference type="EMBL" id="JBFWIC010000007">
    <property type="protein sequence ID" value="MEZ0474415.1"/>
    <property type="molecule type" value="Genomic_DNA"/>
</dbReference>
<dbReference type="PANTHER" id="PTHR35603:SF2">
    <property type="entry name" value="OUTER MEMBRANE LIPOPROTEIN"/>
    <property type="match status" value="1"/>
</dbReference>
<feature type="domain" description="Glycine zipper 2TM" evidence="4">
    <location>
        <begin position="47"/>
        <end position="87"/>
    </location>
</feature>
<protein>
    <submittedName>
        <fullName evidence="5">Glycine zipper 2TM domain-containing protein</fullName>
    </submittedName>
</protein>
<accession>A0ABV4HNV0</accession>
<gene>
    <name evidence="5" type="ORF">AB6713_07265</name>
</gene>
<evidence type="ECO:0000313" key="5">
    <source>
        <dbReference type="EMBL" id="MEZ0474415.1"/>
    </source>
</evidence>